<dbReference type="GO" id="GO:0016887">
    <property type="term" value="F:ATP hydrolysis activity"/>
    <property type="evidence" value="ECO:0007669"/>
    <property type="project" value="TreeGrafter"/>
</dbReference>
<name>V7I7Z8_9CLOT</name>
<dbReference type="Gene3D" id="3.40.50.2300">
    <property type="match status" value="1"/>
</dbReference>
<evidence type="ECO:0000313" key="5">
    <source>
        <dbReference type="EMBL" id="ETA81406.1"/>
    </source>
</evidence>
<dbReference type="Gene3D" id="3.40.50.300">
    <property type="entry name" value="P-loop containing nucleotide triphosphate hydrolases"/>
    <property type="match status" value="1"/>
</dbReference>
<dbReference type="InterPro" id="IPR001789">
    <property type="entry name" value="Sig_transdc_resp-reg_receiver"/>
</dbReference>
<organism evidence="5 6">
    <name type="scientific">Youngiibacter fragilis 232.1</name>
    <dbReference type="NCBI Taxonomy" id="994573"/>
    <lineage>
        <taxon>Bacteria</taxon>
        <taxon>Bacillati</taxon>
        <taxon>Bacillota</taxon>
        <taxon>Clostridia</taxon>
        <taxon>Eubacteriales</taxon>
        <taxon>Clostridiaceae</taxon>
        <taxon>Youngiibacter</taxon>
    </lineage>
</organism>
<dbReference type="PROSITE" id="PS50110">
    <property type="entry name" value="RESPONSE_REGULATORY"/>
    <property type="match status" value="1"/>
</dbReference>
<dbReference type="PANTHER" id="PTHR43384:SF13">
    <property type="entry name" value="SLR0110 PROTEIN"/>
    <property type="match status" value="1"/>
</dbReference>
<dbReference type="GO" id="GO:0005524">
    <property type="term" value="F:ATP binding"/>
    <property type="evidence" value="ECO:0007669"/>
    <property type="project" value="TreeGrafter"/>
</dbReference>
<accession>V7I7Z8</accession>
<comment type="function">
    <text evidence="2">May play the central regulatory role in sporulation. It may be an element of the effector pathway responsible for the activation of sporulation genes in response to nutritional stress. Spo0A may act in concert with spo0H (a sigma factor) to control the expression of some genes that are critical to the sporulation process.</text>
</comment>
<protein>
    <recommendedName>
        <fullName evidence="1">Stage 0 sporulation protein A homolog</fullName>
    </recommendedName>
</protein>
<comment type="caution">
    <text evidence="5">The sequence shown here is derived from an EMBL/GenBank/DDBJ whole genome shotgun (WGS) entry which is preliminary data.</text>
</comment>
<evidence type="ECO:0000256" key="3">
    <source>
        <dbReference type="PROSITE-ProRule" id="PRU00169"/>
    </source>
</evidence>
<sequence>MNMDRIKVLVLENTQEERNTISEILSNVEYIILVGESDSEDEALDFIEDNSIDVVLLGANVGDDGYRVAEKLSTEYPEVAIIMMENDLKEETMHKAIFAGAKDVLIKPFTPSKLVDTIYRVNQLTKKKVLIHKESSTKARRKSTLGQVVTVFSTKGGVGKTFVSINLAVALAKNTGKRVVLVDLDLDFGNAALALNILPKFTLSDIVDDIRNIDADLIESYLIPHDSGIKVLPANAQPQLSEFINSEHIDIILRTLQSAFDYVVVDMPARFHEPVNPALAIADKLLVVTTPEVSTVRNVKAALITLNDLNYPKAKIRVILNRHDNRGEIKPKDVETTLGMSIFSTLAADYKDVISSLNQGIPIVIRNPRDTVTKDFISLAKKLVDDTGAKGHN</sequence>
<dbReference type="PATRIC" id="fig|994573.3.peg.1247"/>
<dbReference type="GO" id="GO:0005829">
    <property type="term" value="C:cytosol"/>
    <property type="evidence" value="ECO:0007669"/>
    <property type="project" value="TreeGrafter"/>
</dbReference>
<dbReference type="SMART" id="SM00448">
    <property type="entry name" value="REC"/>
    <property type="match status" value="1"/>
</dbReference>
<evidence type="ECO:0000256" key="2">
    <source>
        <dbReference type="ARBA" id="ARBA00024867"/>
    </source>
</evidence>
<dbReference type="eggNOG" id="COG4753">
    <property type="taxonomic scope" value="Bacteria"/>
</dbReference>
<dbReference type="SUPFAM" id="SSF52172">
    <property type="entry name" value="CheY-like"/>
    <property type="match status" value="1"/>
</dbReference>
<dbReference type="InterPro" id="IPR011006">
    <property type="entry name" value="CheY-like_superfamily"/>
</dbReference>
<keyword evidence="6" id="KW-1185">Reference proteome</keyword>
<dbReference type="InterPro" id="IPR050625">
    <property type="entry name" value="ParA/MinD_ATPase"/>
</dbReference>
<dbReference type="InterPro" id="IPR025669">
    <property type="entry name" value="AAA_dom"/>
</dbReference>
<dbReference type="STRING" id="994573.T472_0206665"/>
<reference evidence="5 6" key="1">
    <citation type="journal article" date="2014" name="Genome Announc.">
        <title>Genome Sequence of Youngiibacter fragilis, the Type Strain of the Genus Youngiibacter.</title>
        <authorList>
            <person name="Wawrik C.B."/>
            <person name="Callaghan A.V."/>
            <person name="Stamps B.W."/>
            <person name="Wawrik B."/>
        </authorList>
    </citation>
    <scope>NUCLEOTIDE SEQUENCE [LARGE SCALE GENOMIC DNA]</scope>
    <source>
        <strain evidence="5 6">232.1</strain>
    </source>
</reference>
<comment type="caution">
    <text evidence="3">Lacks conserved residue(s) required for the propagation of feature annotation.</text>
</comment>
<dbReference type="CDD" id="cd00156">
    <property type="entry name" value="REC"/>
    <property type="match status" value="1"/>
</dbReference>
<dbReference type="Proteomes" id="UP000017747">
    <property type="component" value="Unassembled WGS sequence"/>
</dbReference>
<dbReference type="InterPro" id="IPR027417">
    <property type="entry name" value="P-loop_NTPase"/>
</dbReference>
<dbReference type="Pfam" id="PF13614">
    <property type="entry name" value="AAA_31"/>
    <property type="match status" value="1"/>
</dbReference>
<dbReference type="EMBL" id="AXUN02000116">
    <property type="protein sequence ID" value="ETA81406.1"/>
    <property type="molecule type" value="Genomic_DNA"/>
</dbReference>
<dbReference type="AlphaFoldDB" id="V7I7Z8"/>
<gene>
    <name evidence="5" type="ORF">T472_0206665</name>
</gene>
<dbReference type="SUPFAM" id="SSF52540">
    <property type="entry name" value="P-loop containing nucleoside triphosphate hydrolases"/>
    <property type="match status" value="1"/>
</dbReference>
<dbReference type="GO" id="GO:0009898">
    <property type="term" value="C:cytoplasmic side of plasma membrane"/>
    <property type="evidence" value="ECO:0007669"/>
    <property type="project" value="TreeGrafter"/>
</dbReference>
<evidence type="ECO:0000256" key="1">
    <source>
        <dbReference type="ARBA" id="ARBA00018672"/>
    </source>
</evidence>
<evidence type="ECO:0000259" key="4">
    <source>
        <dbReference type="PROSITE" id="PS50110"/>
    </source>
</evidence>
<dbReference type="GO" id="GO:0000160">
    <property type="term" value="P:phosphorelay signal transduction system"/>
    <property type="evidence" value="ECO:0007669"/>
    <property type="project" value="InterPro"/>
</dbReference>
<evidence type="ECO:0000313" key="6">
    <source>
        <dbReference type="Proteomes" id="UP000017747"/>
    </source>
</evidence>
<feature type="domain" description="Response regulatory" evidence="4">
    <location>
        <begin position="7"/>
        <end position="122"/>
    </location>
</feature>
<dbReference type="eggNOG" id="COG4963">
    <property type="taxonomic scope" value="Bacteria"/>
</dbReference>
<proteinExistence type="predicted"/>
<dbReference type="Pfam" id="PF00072">
    <property type="entry name" value="Response_reg"/>
    <property type="match status" value="1"/>
</dbReference>
<dbReference type="GO" id="GO:0051782">
    <property type="term" value="P:negative regulation of cell division"/>
    <property type="evidence" value="ECO:0007669"/>
    <property type="project" value="TreeGrafter"/>
</dbReference>
<dbReference type="PANTHER" id="PTHR43384">
    <property type="entry name" value="SEPTUM SITE-DETERMINING PROTEIN MIND HOMOLOG, CHLOROPLASTIC-RELATED"/>
    <property type="match status" value="1"/>
</dbReference>